<organism evidence="1 3">
    <name type="scientific">Acetanaerobacterium elongatum</name>
    <dbReference type="NCBI Taxonomy" id="258515"/>
    <lineage>
        <taxon>Bacteria</taxon>
        <taxon>Bacillati</taxon>
        <taxon>Bacillota</taxon>
        <taxon>Clostridia</taxon>
        <taxon>Eubacteriales</taxon>
        <taxon>Oscillospiraceae</taxon>
        <taxon>Acetanaerobacterium</taxon>
    </lineage>
</organism>
<accession>A0A1G9VTS6</accession>
<evidence type="ECO:0000313" key="2">
    <source>
        <dbReference type="EMBL" id="SDM86699.1"/>
    </source>
</evidence>
<keyword evidence="3" id="KW-1185">Reference proteome</keyword>
<sequence>ERINLKTEKLRDKYERTFKFDKINTAWVSDITYIATDEGWLYLAGIMDL</sequence>
<name>A0A1G9VTS6_9FIRM</name>
<dbReference type="EMBL" id="FNID01000004">
    <property type="protein sequence ID" value="SDM75580.1"/>
    <property type="molecule type" value="Genomic_DNA"/>
</dbReference>
<protein>
    <recommendedName>
        <fullName evidence="4">Transposase</fullName>
    </recommendedName>
</protein>
<dbReference type="EMBL" id="FNID01000006">
    <property type="protein sequence ID" value="SDM86699.1"/>
    <property type="molecule type" value="Genomic_DNA"/>
</dbReference>
<dbReference type="Proteomes" id="UP000199182">
    <property type="component" value="Unassembled WGS sequence"/>
</dbReference>
<dbReference type="AlphaFoldDB" id="A0A1G9VTS6"/>
<reference evidence="1 3" key="1">
    <citation type="submission" date="2016-10" db="EMBL/GenBank/DDBJ databases">
        <authorList>
            <person name="de Groot N.N."/>
        </authorList>
    </citation>
    <scope>NUCLEOTIDE SEQUENCE [LARGE SCALE GENOMIC DNA]</scope>
    <source>
        <strain evidence="1 3">CGMCC 1.5012</strain>
    </source>
</reference>
<evidence type="ECO:0008006" key="4">
    <source>
        <dbReference type="Google" id="ProtNLM"/>
    </source>
</evidence>
<gene>
    <name evidence="1" type="ORF">SAMN05192585_104101</name>
    <name evidence="2" type="ORF">SAMN05192585_10686</name>
</gene>
<evidence type="ECO:0000313" key="1">
    <source>
        <dbReference type="EMBL" id="SDM75580.1"/>
    </source>
</evidence>
<proteinExistence type="predicted"/>
<evidence type="ECO:0000313" key="3">
    <source>
        <dbReference type="Proteomes" id="UP000199182"/>
    </source>
</evidence>
<feature type="non-terminal residue" evidence="1">
    <location>
        <position position="1"/>
    </location>
</feature>
<dbReference type="STRING" id="258515.SAMN05192585_104101"/>